<sequence>MLGIVSVKRIHKWSTFSIRVKNPTIRMIFSEAYINLSLCQRLSLMREVDVSVRSYKARFVKFRSSAKEDS</sequence>
<dbReference type="AlphaFoldDB" id="A0A0V1B637"/>
<dbReference type="InParanoid" id="A0A0V1B637"/>
<organism evidence="1 2">
    <name type="scientific">Trichinella spiralis</name>
    <name type="common">Trichina worm</name>
    <dbReference type="NCBI Taxonomy" id="6334"/>
    <lineage>
        <taxon>Eukaryota</taxon>
        <taxon>Metazoa</taxon>
        <taxon>Ecdysozoa</taxon>
        <taxon>Nematoda</taxon>
        <taxon>Enoplea</taxon>
        <taxon>Dorylaimia</taxon>
        <taxon>Trichinellida</taxon>
        <taxon>Trichinellidae</taxon>
        <taxon>Trichinella</taxon>
    </lineage>
</organism>
<protein>
    <submittedName>
        <fullName evidence="1">Uncharacterized protein</fullName>
    </submittedName>
</protein>
<dbReference type="Proteomes" id="UP000054776">
    <property type="component" value="Unassembled WGS sequence"/>
</dbReference>
<gene>
    <name evidence="1" type="ORF">T01_11962</name>
</gene>
<name>A0A0V1B637_TRISP</name>
<evidence type="ECO:0000313" key="1">
    <source>
        <dbReference type="EMBL" id="KRY32439.1"/>
    </source>
</evidence>
<proteinExistence type="predicted"/>
<keyword evidence="2" id="KW-1185">Reference proteome</keyword>
<reference evidence="1 2" key="1">
    <citation type="submission" date="2015-01" db="EMBL/GenBank/DDBJ databases">
        <title>Evolution of Trichinella species and genotypes.</title>
        <authorList>
            <person name="Korhonen P.K."/>
            <person name="Edoardo P."/>
            <person name="Giuseppe L.R."/>
            <person name="Gasser R.B."/>
        </authorList>
    </citation>
    <scope>NUCLEOTIDE SEQUENCE [LARGE SCALE GENOMIC DNA]</scope>
    <source>
        <strain evidence="1">ISS3</strain>
    </source>
</reference>
<comment type="caution">
    <text evidence="1">The sequence shown here is derived from an EMBL/GenBank/DDBJ whole genome shotgun (WGS) entry which is preliminary data.</text>
</comment>
<dbReference type="EMBL" id="JYDH01000098">
    <property type="protein sequence ID" value="KRY32439.1"/>
    <property type="molecule type" value="Genomic_DNA"/>
</dbReference>
<accession>A0A0V1B637</accession>
<evidence type="ECO:0000313" key="2">
    <source>
        <dbReference type="Proteomes" id="UP000054776"/>
    </source>
</evidence>